<evidence type="ECO:0000313" key="1">
    <source>
        <dbReference type="EMBL" id="OGN31043.1"/>
    </source>
</evidence>
<proteinExistence type="predicted"/>
<accession>A0A1F8H044</accession>
<dbReference type="EMBL" id="MGKT01000006">
    <property type="protein sequence ID" value="OGN31043.1"/>
    <property type="molecule type" value="Genomic_DNA"/>
</dbReference>
<organism evidence="1 2">
    <name type="scientific">Candidatus Yanofskybacteria bacterium RIFCSPLOWO2_02_FULL_44_18</name>
    <dbReference type="NCBI Taxonomy" id="1802705"/>
    <lineage>
        <taxon>Bacteria</taxon>
        <taxon>Candidatus Yanofskyibacteriota</taxon>
    </lineage>
</organism>
<dbReference type="Proteomes" id="UP000177111">
    <property type="component" value="Unassembled WGS sequence"/>
</dbReference>
<protein>
    <submittedName>
        <fullName evidence="1">Uncharacterized protein</fullName>
    </submittedName>
</protein>
<name>A0A1F8H044_9BACT</name>
<gene>
    <name evidence="1" type="ORF">A3I96_01970</name>
</gene>
<evidence type="ECO:0000313" key="2">
    <source>
        <dbReference type="Proteomes" id="UP000177111"/>
    </source>
</evidence>
<sequence>MILLDIIKLKCYFNFSTKGVPKMNRTAMIFSSLTLFLILMGCGPVATGDSILERKTAVILEKHMTVTNDFFDGTRKYCQLLLETEDKKRISISGLWTLGAAPYDLCQYMREGEKVQIVRYKEHGWYLADARD</sequence>
<reference evidence="1 2" key="1">
    <citation type="journal article" date="2016" name="Nat. Commun.">
        <title>Thousands of microbial genomes shed light on interconnected biogeochemical processes in an aquifer system.</title>
        <authorList>
            <person name="Anantharaman K."/>
            <person name="Brown C.T."/>
            <person name="Hug L.A."/>
            <person name="Sharon I."/>
            <person name="Castelle C.J."/>
            <person name="Probst A.J."/>
            <person name="Thomas B.C."/>
            <person name="Singh A."/>
            <person name="Wilkins M.J."/>
            <person name="Karaoz U."/>
            <person name="Brodie E.L."/>
            <person name="Williams K.H."/>
            <person name="Hubbard S.S."/>
            <person name="Banfield J.F."/>
        </authorList>
    </citation>
    <scope>NUCLEOTIDE SEQUENCE [LARGE SCALE GENOMIC DNA]</scope>
</reference>
<dbReference type="AlphaFoldDB" id="A0A1F8H044"/>
<comment type="caution">
    <text evidence="1">The sequence shown here is derived from an EMBL/GenBank/DDBJ whole genome shotgun (WGS) entry which is preliminary data.</text>
</comment>